<organism evidence="2">
    <name type="scientific">marine sediment metagenome</name>
    <dbReference type="NCBI Taxonomy" id="412755"/>
    <lineage>
        <taxon>unclassified sequences</taxon>
        <taxon>metagenomes</taxon>
        <taxon>ecological metagenomes</taxon>
    </lineage>
</organism>
<accession>X1G003</accession>
<reference evidence="2" key="1">
    <citation type="journal article" date="2014" name="Front. Microbiol.">
        <title>High frequency of phylogenetically diverse reductive dehalogenase-homologous genes in deep subseafloor sedimentary metagenomes.</title>
        <authorList>
            <person name="Kawai M."/>
            <person name="Futagami T."/>
            <person name="Toyoda A."/>
            <person name="Takaki Y."/>
            <person name="Nishi S."/>
            <person name="Hori S."/>
            <person name="Arai W."/>
            <person name="Tsubouchi T."/>
            <person name="Morono Y."/>
            <person name="Uchiyama I."/>
            <person name="Ito T."/>
            <person name="Fujiyama A."/>
            <person name="Inagaki F."/>
            <person name="Takami H."/>
        </authorList>
    </citation>
    <scope>NUCLEOTIDE SEQUENCE</scope>
    <source>
        <strain evidence="2">Expedition CK06-06</strain>
    </source>
</reference>
<comment type="caution">
    <text evidence="2">The sequence shown here is derived from an EMBL/GenBank/DDBJ whole genome shotgun (WGS) entry which is preliminary data.</text>
</comment>
<dbReference type="PANTHER" id="PTHR38478">
    <property type="entry name" value="PEPTIDASE M1A AND M12B"/>
    <property type="match status" value="1"/>
</dbReference>
<feature type="non-terminal residue" evidence="2">
    <location>
        <position position="288"/>
    </location>
</feature>
<dbReference type="PANTHER" id="PTHR38478:SF1">
    <property type="entry name" value="ZINC DEPENDENT METALLOPROTEASE DOMAIN LIPOPROTEIN"/>
    <property type="match status" value="1"/>
</dbReference>
<dbReference type="AlphaFoldDB" id="X1G003"/>
<feature type="domain" description="EcxA zinc-binding" evidence="1">
    <location>
        <begin position="3"/>
        <end position="211"/>
    </location>
</feature>
<name>X1G003_9ZZZZ</name>
<evidence type="ECO:0000259" key="1">
    <source>
        <dbReference type="Pfam" id="PF16313"/>
    </source>
</evidence>
<feature type="non-terminal residue" evidence="2">
    <location>
        <position position="1"/>
    </location>
</feature>
<proteinExistence type="predicted"/>
<protein>
    <recommendedName>
        <fullName evidence="1">EcxA zinc-binding domain-containing protein</fullName>
    </recommendedName>
</protein>
<sequence length="288" mass="32554">GLYFLAGQDAGSDSAHPLANVWDNGKDPVDELERLMKIRSIALQNFSERKIRMGAPMATLEEVLVPVYMFHRYQVEAAASVLGGLYYNHKLRGDVQKNPEIVSASEQRRALDSLLRTIQPESLAIDQSLLNIIPPRPPGYRRTPELFSRYTGPTFDPLAAAETAANLTIGLVLQPERAARLVDYHSRDKKYPGLSGVMDKLVLSTWKSAKKAGFKAEIQRVVNNVLLYNLMRLAVDEQAPTQVRAIASLKLEELRRWLDKRMESIKDESQKAHYFYACSQIKLFQENP</sequence>
<gene>
    <name evidence="2" type="ORF">S03H2_20567</name>
</gene>
<dbReference type="Pfam" id="PF16313">
    <property type="entry name" value="DUF4953"/>
    <property type="match status" value="1"/>
</dbReference>
<dbReference type="EMBL" id="BARU01010852">
    <property type="protein sequence ID" value="GAH38120.1"/>
    <property type="molecule type" value="Genomic_DNA"/>
</dbReference>
<evidence type="ECO:0000313" key="2">
    <source>
        <dbReference type="EMBL" id="GAH38120.1"/>
    </source>
</evidence>
<dbReference type="InterPro" id="IPR032534">
    <property type="entry name" value="EcxA_zinc-bd"/>
</dbReference>